<dbReference type="RefSeq" id="WP_064031622.1">
    <property type="nucleotide sequence ID" value="NZ_LUUK01000226.1"/>
</dbReference>
<protein>
    <recommendedName>
        <fullName evidence="6">Iron dicitrate transport regulator FecR</fullName>
    </recommendedName>
</protein>
<evidence type="ECO:0000259" key="3">
    <source>
        <dbReference type="Pfam" id="PF16344"/>
    </source>
</evidence>
<feature type="domain" description="FecR protein" evidence="1">
    <location>
        <begin position="110"/>
        <end position="202"/>
    </location>
</feature>
<dbReference type="Pfam" id="PF16220">
    <property type="entry name" value="DUF4880"/>
    <property type="match status" value="1"/>
</dbReference>
<reference evidence="5" key="1">
    <citation type="submission" date="2016-03" db="EMBL/GenBank/DDBJ databases">
        <authorList>
            <person name="Heylen K."/>
            <person name="De Vos P."/>
            <person name="Vekeman B."/>
        </authorList>
    </citation>
    <scope>NUCLEOTIDE SEQUENCE [LARGE SCALE GENOMIC DNA]</scope>
    <source>
        <strain evidence="5">R-45383</strain>
    </source>
</reference>
<evidence type="ECO:0000313" key="5">
    <source>
        <dbReference type="Proteomes" id="UP000077628"/>
    </source>
</evidence>
<dbReference type="InterPro" id="IPR006860">
    <property type="entry name" value="FecR"/>
</dbReference>
<dbReference type="PANTHER" id="PTHR30273:SF2">
    <property type="entry name" value="PROTEIN FECR"/>
    <property type="match status" value="1"/>
</dbReference>
<dbReference type="InterPro" id="IPR032623">
    <property type="entry name" value="FecR_N"/>
</dbReference>
<dbReference type="PIRSF" id="PIRSF018266">
    <property type="entry name" value="FecR"/>
    <property type="match status" value="1"/>
</dbReference>
<evidence type="ECO:0000313" key="4">
    <source>
        <dbReference type="EMBL" id="OAI11867.1"/>
    </source>
</evidence>
<dbReference type="Pfam" id="PF04773">
    <property type="entry name" value="FecR"/>
    <property type="match status" value="1"/>
</dbReference>
<comment type="caution">
    <text evidence="4">The sequence shown here is derived from an EMBL/GenBank/DDBJ whole genome shotgun (WGS) entry which is preliminary data.</text>
</comment>
<evidence type="ECO:0008006" key="6">
    <source>
        <dbReference type="Google" id="ProtNLM"/>
    </source>
</evidence>
<feature type="domain" description="Protein FecR C-terminal" evidence="3">
    <location>
        <begin position="247"/>
        <end position="313"/>
    </location>
</feature>
<dbReference type="InterPro" id="IPR032508">
    <property type="entry name" value="FecR_C"/>
</dbReference>
<accession>A0A177N1L7</accession>
<dbReference type="EMBL" id="LUUK01000226">
    <property type="protein sequence ID" value="OAI11867.1"/>
    <property type="molecule type" value="Genomic_DNA"/>
</dbReference>
<dbReference type="GO" id="GO:0016989">
    <property type="term" value="F:sigma factor antagonist activity"/>
    <property type="evidence" value="ECO:0007669"/>
    <property type="project" value="TreeGrafter"/>
</dbReference>
<organism evidence="4 5">
    <name type="scientific">Methylomonas koyamae</name>
    <dbReference type="NCBI Taxonomy" id="702114"/>
    <lineage>
        <taxon>Bacteria</taxon>
        <taxon>Pseudomonadati</taxon>
        <taxon>Pseudomonadota</taxon>
        <taxon>Gammaproteobacteria</taxon>
        <taxon>Methylococcales</taxon>
        <taxon>Methylococcaceae</taxon>
        <taxon>Methylomonas</taxon>
    </lineage>
</organism>
<sequence>MKTAAEQQNLLKQAATWFVELQSEQCTDLLRQQFEDWLTENPTHSQAYFEIEQLWGDIDTLKGRDVPGLNDARAAGRRSWRKTSALFSALLACGLLGGAWWQHASAPQETYQTGIGERRTVVLGDGSSIQLNTATRLSVRMSWLRREVELQQGEALFDVAHRNWQPFGVAVGGIRISDIGTVFNVRRSAAGTAVAVLEGEVELRKESSWIGQNLRAGFSRQIDANGRWLPIQPATRERSLAWTDGQLWFDHTPLADVTAELERYHPVHFVLAAPELARQTVSGRFDADDLKPFLLALEKILPVRVQQQKQTIVLHPR</sequence>
<dbReference type="Proteomes" id="UP000077628">
    <property type="component" value="Unassembled WGS sequence"/>
</dbReference>
<evidence type="ECO:0000259" key="2">
    <source>
        <dbReference type="Pfam" id="PF16220"/>
    </source>
</evidence>
<keyword evidence="5" id="KW-1185">Reference proteome</keyword>
<dbReference type="AlphaFoldDB" id="A0A177N1L7"/>
<feature type="domain" description="FecR N-terminal" evidence="2">
    <location>
        <begin position="12"/>
        <end position="54"/>
    </location>
</feature>
<dbReference type="Pfam" id="PF16344">
    <property type="entry name" value="FecR_C"/>
    <property type="match status" value="1"/>
</dbReference>
<dbReference type="PANTHER" id="PTHR30273">
    <property type="entry name" value="PERIPLASMIC SIGNAL SENSOR AND SIGMA FACTOR ACTIVATOR FECR-RELATED"/>
    <property type="match status" value="1"/>
</dbReference>
<gene>
    <name evidence="4" type="ORF">A1355_15345</name>
</gene>
<name>A0A177N1L7_9GAMM</name>
<dbReference type="STRING" id="702114.A1355_15345"/>
<dbReference type="Gene3D" id="3.55.50.30">
    <property type="match status" value="1"/>
</dbReference>
<dbReference type="OrthoDB" id="9771237at2"/>
<proteinExistence type="predicted"/>
<evidence type="ECO:0000259" key="1">
    <source>
        <dbReference type="Pfam" id="PF04773"/>
    </source>
</evidence>
<dbReference type="InterPro" id="IPR012373">
    <property type="entry name" value="Ferrdict_sens_TM"/>
</dbReference>
<dbReference type="Gene3D" id="2.60.120.1440">
    <property type="match status" value="1"/>
</dbReference>